<dbReference type="AlphaFoldDB" id="A0A327Y3B2"/>
<proteinExistence type="predicted"/>
<reference evidence="2 3" key="1">
    <citation type="submission" date="2018-06" db="EMBL/GenBank/DDBJ databases">
        <title>Genomic Encyclopedia of Type Strains, Phase III (KMG-III): the genomes of soil and plant-associated and newly described type strains.</title>
        <authorList>
            <person name="Whitman W."/>
        </authorList>
    </citation>
    <scope>NUCLEOTIDE SEQUENCE [LARGE SCALE GENOMIC DNA]</scope>
    <source>
        <strain evidence="2 3">CGMCC 1.8979</strain>
    </source>
</reference>
<sequence>MVHTMTQAFPFAFRLYDKADGKSKGQWAIEMLSSLDVHGSVYVLMDSWYPSKTLVEACLKKGFHVIAMLKTNRVLYPKGIAIQAKQFARYIEPEDTHLVTVGEGTYRVYRYEGALKGLDDTVVLLAWKANQSMTPEHLHCVLSTARELSDEEILHYYAQRWSIEGFFRQSKDQLKLDGYRVHQRRVVKRYWMLVQLAYVYSMVESNSDFSTGLDFLRKKKGHSLVEFIYGAAKQDIPIDAVKKTASCGIRGTPFVSFYMVIIVMKIAQLQ</sequence>
<name>A0A327Y3B2_9BACL</name>
<keyword evidence="3" id="KW-1185">Reference proteome</keyword>
<feature type="domain" description="Transposase IS4-like" evidence="1">
    <location>
        <begin position="28"/>
        <end position="199"/>
    </location>
</feature>
<evidence type="ECO:0000313" key="2">
    <source>
        <dbReference type="EMBL" id="RAK14851.1"/>
    </source>
</evidence>
<accession>A0A327Y3B2</accession>
<dbReference type="SUPFAM" id="SSF53098">
    <property type="entry name" value="Ribonuclease H-like"/>
    <property type="match status" value="1"/>
</dbReference>
<comment type="caution">
    <text evidence="2">The sequence shown here is derived from an EMBL/GenBank/DDBJ whole genome shotgun (WGS) entry which is preliminary data.</text>
</comment>
<dbReference type="GO" id="GO:0003677">
    <property type="term" value="F:DNA binding"/>
    <property type="evidence" value="ECO:0007669"/>
    <property type="project" value="InterPro"/>
</dbReference>
<protein>
    <submittedName>
        <fullName evidence="2">DDE family transposase</fullName>
    </submittedName>
</protein>
<organism evidence="2 3">
    <name type="scientific">Paranoxybacillus vitaminiphilus</name>
    <dbReference type="NCBI Taxonomy" id="581036"/>
    <lineage>
        <taxon>Bacteria</taxon>
        <taxon>Bacillati</taxon>
        <taxon>Bacillota</taxon>
        <taxon>Bacilli</taxon>
        <taxon>Bacillales</taxon>
        <taxon>Anoxybacillaceae</taxon>
        <taxon>Paranoxybacillus</taxon>
    </lineage>
</organism>
<dbReference type="GO" id="GO:0006313">
    <property type="term" value="P:DNA transposition"/>
    <property type="evidence" value="ECO:0007669"/>
    <property type="project" value="InterPro"/>
</dbReference>
<dbReference type="InterPro" id="IPR012337">
    <property type="entry name" value="RNaseH-like_sf"/>
</dbReference>
<dbReference type="InterPro" id="IPR002559">
    <property type="entry name" value="Transposase_11"/>
</dbReference>
<dbReference type="Proteomes" id="UP000248555">
    <property type="component" value="Unassembled WGS sequence"/>
</dbReference>
<evidence type="ECO:0000313" key="3">
    <source>
        <dbReference type="Proteomes" id="UP000248555"/>
    </source>
</evidence>
<dbReference type="Gene3D" id="3.90.350.10">
    <property type="entry name" value="Transposase Inhibitor Protein From Tn5, Chain A, domain 1"/>
    <property type="match status" value="1"/>
</dbReference>
<dbReference type="Pfam" id="PF01609">
    <property type="entry name" value="DDE_Tnp_1"/>
    <property type="match status" value="1"/>
</dbReference>
<gene>
    <name evidence="2" type="ORF">B0I26_1296</name>
</gene>
<evidence type="ECO:0000259" key="1">
    <source>
        <dbReference type="Pfam" id="PF01609"/>
    </source>
</evidence>
<dbReference type="EMBL" id="QLMH01000029">
    <property type="protein sequence ID" value="RAK14851.1"/>
    <property type="molecule type" value="Genomic_DNA"/>
</dbReference>
<dbReference type="GO" id="GO:0004803">
    <property type="term" value="F:transposase activity"/>
    <property type="evidence" value="ECO:0007669"/>
    <property type="project" value="InterPro"/>
</dbReference>